<evidence type="ECO:0000313" key="1">
    <source>
        <dbReference type="EMBL" id="WXA91562.1"/>
    </source>
</evidence>
<protein>
    <submittedName>
        <fullName evidence="1">Uncharacterized protein</fullName>
    </submittedName>
</protein>
<dbReference type="Proteomes" id="UP001379533">
    <property type="component" value="Chromosome"/>
</dbReference>
<reference evidence="1 2" key="1">
    <citation type="submission" date="2021-12" db="EMBL/GenBank/DDBJ databases">
        <title>Discovery of the Pendulisporaceae a myxobacterial family with distinct sporulation behavior and unique specialized metabolism.</title>
        <authorList>
            <person name="Garcia R."/>
            <person name="Popoff A."/>
            <person name="Bader C.D."/>
            <person name="Loehr J."/>
            <person name="Walesch S."/>
            <person name="Walt C."/>
            <person name="Boldt J."/>
            <person name="Bunk B."/>
            <person name="Haeckl F.J.F.P.J."/>
            <person name="Gunesch A.P."/>
            <person name="Birkelbach J."/>
            <person name="Nuebel U."/>
            <person name="Pietschmann T."/>
            <person name="Bach T."/>
            <person name="Mueller R."/>
        </authorList>
    </citation>
    <scope>NUCLEOTIDE SEQUENCE [LARGE SCALE GENOMIC DNA]</scope>
    <source>
        <strain evidence="1 2">MSr12523</strain>
    </source>
</reference>
<name>A0ABZ2JYI5_9BACT</name>
<proteinExistence type="predicted"/>
<dbReference type="EMBL" id="CP089982">
    <property type="protein sequence ID" value="WXA91562.1"/>
    <property type="molecule type" value="Genomic_DNA"/>
</dbReference>
<dbReference type="RefSeq" id="WP_394842182.1">
    <property type="nucleotide sequence ID" value="NZ_CP089982.1"/>
</dbReference>
<keyword evidence="2" id="KW-1185">Reference proteome</keyword>
<organism evidence="1 2">
    <name type="scientific">Pendulispora brunnea</name>
    <dbReference type="NCBI Taxonomy" id="2905690"/>
    <lineage>
        <taxon>Bacteria</taxon>
        <taxon>Pseudomonadati</taxon>
        <taxon>Myxococcota</taxon>
        <taxon>Myxococcia</taxon>
        <taxon>Myxococcales</taxon>
        <taxon>Sorangiineae</taxon>
        <taxon>Pendulisporaceae</taxon>
        <taxon>Pendulispora</taxon>
    </lineage>
</organism>
<gene>
    <name evidence="1" type="ORF">LZC95_34525</name>
</gene>
<evidence type="ECO:0000313" key="2">
    <source>
        <dbReference type="Proteomes" id="UP001379533"/>
    </source>
</evidence>
<accession>A0ABZ2JYI5</accession>
<sequence>MAIMQPGLVVAHTERVAEELKHRFKGHPRQELDAWLRVAHQREAMVTRIYGLPEIRRRVPDAAEGGVPGVAAKVVKGIWAQEEGHTRLLGAVRLADGDRNPALEEIQGKLEGEVTLAGCSGSVFARLAIAIGAFFEQVPAFAKEIDAMTLLEFYGFCAELEDTASHGYKRMIALSDAIVREDSDDNPVFQLPYELTRILLEERYHAAVLRCLAQWVEKDGNTFRGLQPKDCVLELRTLANKHLHTFKARLTHAQACGEPSQISAPPKTEEWISDGGMGDLFAEYGLSAPVVESKG</sequence>